<accession>W4KEH0</accession>
<dbReference type="OrthoDB" id="3224367at2759"/>
<sequence>MTSLFPLPSPTLPAFTTLAIKGPYHPSALVHLCLTHVVDKPNNQGIVLSPSREKVSIALREFNDDWLNECGGYGAVVQPLSNVSMFYPPSPMHLAFLLSTFKVSEASDDPSLPPRTILPLSPSLIVLHELSAYFLDEYSSKPNTLASYMSLVAHTMALSVSLSAHTPEYQDLRLVSYSE</sequence>
<dbReference type="Proteomes" id="UP000030671">
    <property type="component" value="Unassembled WGS sequence"/>
</dbReference>
<organism evidence="1 2">
    <name type="scientific">Heterobasidion irregulare (strain TC 32-1)</name>
    <dbReference type="NCBI Taxonomy" id="747525"/>
    <lineage>
        <taxon>Eukaryota</taxon>
        <taxon>Fungi</taxon>
        <taxon>Dikarya</taxon>
        <taxon>Basidiomycota</taxon>
        <taxon>Agaricomycotina</taxon>
        <taxon>Agaricomycetes</taxon>
        <taxon>Russulales</taxon>
        <taxon>Bondarzewiaceae</taxon>
        <taxon>Heterobasidion</taxon>
        <taxon>Heterobasidion annosum species complex</taxon>
    </lineage>
</organism>
<reference evidence="1 2" key="1">
    <citation type="journal article" date="2012" name="New Phytol.">
        <title>Insight into trade-off between wood decay and parasitism from the genome of a fungal forest pathogen.</title>
        <authorList>
            <person name="Olson A."/>
            <person name="Aerts A."/>
            <person name="Asiegbu F."/>
            <person name="Belbahri L."/>
            <person name="Bouzid O."/>
            <person name="Broberg A."/>
            <person name="Canback B."/>
            <person name="Coutinho P.M."/>
            <person name="Cullen D."/>
            <person name="Dalman K."/>
            <person name="Deflorio G."/>
            <person name="van Diepen L.T."/>
            <person name="Dunand C."/>
            <person name="Duplessis S."/>
            <person name="Durling M."/>
            <person name="Gonthier P."/>
            <person name="Grimwood J."/>
            <person name="Fossdal C.G."/>
            <person name="Hansson D."/>
            <person name="Henrissat B."/>
            <person name="Hietala A."/>
            <person name="Himmelstrand K."/>
            <person name="Hoffmeister D."/>
            <person name="Hogberg N."/>
            <person name="James T.Y."/>
            <person name="Karlsson M."/>
            <person name="Kohler A."/>
            <person name="Kues U."/>
            <person name="Lee Y.H."/>
            <person name="Lin Y.C."/>
            <person name="Lind M."/>
            <person name="Lindquist E."/>
            <person name="Lombard V."/>
            <person name="Lucas S."/>
            <person name="Lunden K."/>
            <person name="Morin E."/>
            <person name="Murat C."/>
            <person name="Park J."/>
            <person name="Raffaello T."/>
            <person name="Rouze P."/>
            <person name="Salamov A."/>
            <person name="Schmutz J."/>
            <person name="Solheim H."/>
            <person name="Stahlberg J."/>
            <person name="Velez H."/>
            <person name="de Vries R.P."/>
            <person name="Wiebenga A."/>
            <person name="Woodward S."/>
            <person name="Yakovlev I."/>
            <person name="Garbelotto M."/>
            <person name="Martin F."/>
            <person name="Grigoriev I.V."/>
            <person name="Stenlid J."/>
        </authorList>
    </citation>
    <scope>NUCLEOTIDE SEQUENCE [LARGE SCALE GENOMIC DNA]</scope>
    <source>
        <strain evidence="1 2">TC 32-1</strain>
    </source>
</reference>
<dbReference type="GeneID" id="20672081"/>
<dbReference type="HOGENOM" id="CLU_1555495_0_0_1"/>
<dbReference type="KEGG" id="hir:HETIRDRAFT_381688"/>
<proteinExistence type="predicted"/>
<dbReference type="EMBL" id="KI925456">
    <property type="protein sequence ID" value="ETW84242.1"/>
    <property type="molecule type" value="Genomic_DNA"/>
</dbReference>
<dbReference type="AlphaFoldDB" id="W4KEH0"/>
<keyword evidence="2" id="KW-1185">Reference proteome</keyword>
<evidence type="ECO:0000313" key="2">
    <source>
        <dbReference type="Proteomes" id="UP000030671"/>
    </source>
</evidence>
<dbReference type="eggNOG" id="ENOG502SG2F">
    <property type="taxonomic scope" value="Eukaryota"/>
</dbReference>
<dbReference type="RefSeq" id="XP_009543932.1">
    <property type="nucleotide sequence ID" value="XM_009545637.1"/>
</dbReference>
<dbReference type="InParanoid" id="W4KEH0"/>
<dbReference type="STRING" id="747525.W4KEH0"/>
<protein>
    <submittedName>
        <fullName evidence="1">Uncharacterized protein</fullName>
    </submittedName>
</protein>
<gene>
    <name evidence="1" type="ORF">HETIRDRAFT_381688</name>
</gene>
<evidence type="ECO:0000313" key="1">
    <source>
        <dbReference type="EMBL" id="ETW84242.1"/>
    </source>
</evidence>
<name>W4KEH0_HETIT</name>